<feature type="compositionally biased region" description="Polar residues" evidence="1">
    <location>
        <begin position="1"/>
        <end position="11"/>
    </location>
</feature>
<comment type="caution">
    <text evidence="2">The sequence shown here is derived from an EMBL/GenBank/DDBJ whole genome shotgun (WGS) entry which is preliminary data.</text>
</comment>
<organism evidence="2 3">
    <name type="scientific">Zymoseptoria brevis</name>
    <dbReference type="NCBI Taxonomy" id="1047168"/>
    <lineage>
        <taxon>Eukaryota</taxon>
        <taxon>Fungi</taxon>
        <taxon>Dikarya</taxon>
        <taxon>Ascomycota</taxon>
        <taxon>Pezizomycotina</taxon>
        <taxon>Dothideomycetes</taxon>
        <taxon>Dothideomycetidae</taxon>
        <taxon>Mycosphaerellales</taxon>
        <taxon>Mycosphaerellaceae</taxon>
        <taxon>Zymoseptoria</taxon>
    </lineage>
</organism>
<dbReference type="AlphaFoldDB" id="A0A0F4GDG0"/>
<evidence type="ECO:0000256" key="1">
    <source>
        <dbReference type="SAM" id="MobiDB-lite"/>
    </source>
</evidence>
<proteinExistence type="predicted"/>
<accession>A0A0F4GDG0</accession>
<dbReference type="Proteomes" id="UP000033647">
    <property type="component" value="Unassembled WGS sequence"/>
</dbReference>
<keyword evidence="3" id="KW-1185">Reference proteome</keyword>
<dbReference type="OrthoDB" id="10308988at2759"/>
<name>A0A0F4GDG0_9PEZI</name>
<evidence type="ECO:0000313" key="3">
    <source>
        <dbReference type="Proteomes" id="UP000033647"/>
    </source>
</evidence>
<evidence type="ECO:0000313" key="2">
    <source>
        <dbReference type="EMBL" id="KJX95374.1"/>
    </source>
</evidence>
<sequence>MSSPYQQTNATTEKELTARPTFKSAQKKPKVPRIDSKDLDELSKSWYPVQPPIRHIVNDKKPLFGNKSDEGKTKKIVAFKDTKISEDWELVEYEDADDHAEMVSASGKVTKYVKSGIQ</sequence>
<dbReference type="EMBL" id="LAFY01004078">
    <property type="protein sequence ID" value="KJX95374.1"/>
    <property type="molecule type" value="Genomic_DNA"/>
</dbReference>
<reference evidence="2 3" key="1">
    <citation type="submission" date="2015-03" db="EMBL/GenBank/DDBJ databases">
        <title>RNA-seq based gene annotation and comparative genomics of four Zymoseptoria species reveal species-specific pathogenicity related genes and transposable element activity.</title>
        <authorList>
            <person name="Grandaubert J."/>
            <person name="Bhattacharyya A."/>
            <person name="Stukenbrock E.H."/>
        </authorList>
    </citation>
    <scope>NUCLEOTIDE SEQUENCE [LARGE SCALE GENOMIC DNA]</scope>
    <source>
        <strain evidence="2 3">Zb18110</strain>
    </source>
</reference>
<feature type="region of interest" description="Disordered" evidence="1">
    <location>
        <begin position="1"/>
        <end position="35"/>
    </location>
</feature>
<gene>
    <name evidence="2" type="ORF">TI39_contig4118g00015</name>
</gene>
<protein>
    <submittedName>
        <fullName evidence="2">Uncharacterized protein</fullName>
    </submittedName>
</protein>